<evidence type="ECO:0000313" key="2">
    <source>
        <dbReference type="Proteomes" id="UP000050443"/>
    </source>
</evidence>
<organism evidence="1 2">
    <name type="scientific">Flavobacterium aquidurense</name>
    <dbReference type="NCBI Taxonomy" id="362413"/>
    <lineage>
        <taxon>Bacteria</taxon>
        <taxon>Pseudomonadati</taxon>
        <taxon>Bacteroidota</taxon>
        <taxon>Flavobacteriia</taxon>
        <taxon>Flavobacteriales</taxon>
        <taxon>Flavobacteriaceae</taxon>
        <taxon>Flavobacterium</taxon>
    </lineage>
</organism>
<accession>A0A0Q0Y1G2</accession>
<comment type="caution">
    <text evidence="1">The sequence shown here is derived from an EMBL/GenBank/DDBJ whole genome shotgun (WGS) entry which is preliminary data.</text>
</comment>
<dbReference type="RefSeq" id="WP_262494057.1">
    <property type="nucleotide sequence ID" value="NZ_JRLF01000006.1"/>
</dbReference>
<dbReference type="Pfam" id="PF11066">
    <property type="entry name" value="DUF2867"/>
    <property type="match status" value="1"/>
</dbReference>
<dbReference type="Proteomes" id="UP000050443">
    <property type="component" value="Unassembled WGS sequence"/>
</dbReference>
<dbReference type="STRING" id="362413.RC62_3557"/>
<name>A0A0Q0Y1G2_9FLAO</name>
<gene>
    <name evidence="1" type="ORF">RC62_3557</name>
</gene>
<proteinExistence type="predicted"/>
<dbReference type="AlphaFoldDB" id="A0A0Q0Y1G2"/>
<sequence>MKLPGEAWLEFKVINNTLYQAATFKPRGFMGKLYWYSVLPFHGFIFDGMLKN</sequence>
<dbReference type="EMBL" id="JRLF01000006">
    <property type="protein sequence ID" value="KQB42550.1"/>
    <property type="molecule type" value="Genomic_DNA"/>
</dbReference>
<dbReference type="InterPro" id="IPR021295">
    <property type="entry name" value="DUF2867"/>
</dbReference>
<evidence type="ECO:0000313" key="1">
    <source>
        <dbReference type="EMBL" id="KQB42550.1"/>
    </source>
</evidence>
<protein>
    <submittedName>
        <fullName evidence="1">NAD-dependent epimerase/dehydratase</fullName>
    </submittedName>
</protein>
<dbReference type="PATRIC" id="fig|362413.3.peg.3482"/>
<reference evidence="1 2" key="1">
    <citation type="submission" date="2014-09" db="EMBL/GenBank/DDBJ databases">
        <title>Genome sequence of Flavobacterium aquidurense RC62.</title>
        <authorList>
            <person name="Kim J.F."/>
            <person name="Kwak M.-J."/>
        </authorList>
    </citation>
    <scope>NUCLEOTIDE SEQUENCE [LARGE SCALE GENOMIC DNA]</scope>
    <source>
        <strain evidence="1 2">RC62</strain>
    </source>
</reference>